<dbReference type="EMBL" id="CDMZ01004860">
    <property type="protein sequence ID" value="CEM51128.1"/>
    <property type="molecule type" value="Genomic_DNA"/>
</dbReference>
<protein>
    <recommendedName>
        <fullName evidence="3">Reverse transcriptase Ty1/copia-type domain-containing protein</fullName>
    </recommendedName>
</protein>
<evidence type="ECO:0008006" key="3">
    <source>
        <dbReference type="Google" id="ProtNLM"/>
    </source>
</evidence>
<feature type="region of interest" description="Disordered" evidence="1">
    <location>
        <begin position="308"/>
        <end position="328"/>
    </location>
</feature>
<gene>
    <name evidence="2" type="ORF">Cvel_10406</name>
</gene>
<feature type="compositionally biased region" description="Basic and acidic residues" evidence="1">
    <location>
        <begin position="308"/>
        <end position="317"/>
    </location>
</feature>
<name>A0A0G4I2G6_9ALVE</name>
<proteinExistence type="predicted"/>
<reference evidence="2" key="1">
    <citation type="submission" date="2014-11" db="EMBL/GenBank/DDBJ databases">
        <authorList>
            <person name="Otto D Thomas"/>
            <person name="Naeem Raeece"/>
        </authorList>
    </citation>
    <scope>NUCLEOTIDE SEQUENCE</scope>
</reference>
<dbReference type="AlphaFoldDB" id="A0A0G4I2G6"/>
<organism evidence="2">
    <name type="scientific">Chromera velia CCMP2878</name>
    <dbReference type="NCBI Taxonomy" id="1169474"/>
    <lineage>
        <taxon>Eukaryota</taxon>
        <taxon>Sar</taxon>
        <taxon>Alveolata</taxon>
        <taxon>Colpodellida</taxon>
        <taxon>Chromeraceae</taxon>
        <taxon>Chromera</taxon>
    </lineage>
</organism>
<sequence>MSRFKKGSTQLPTTKEEINSGSHKLATLKEWLVNIVGNRTLGRRVKKNEVQAVVGMGWRCTWKETDDGGRKPKARFFVKGFLDGQLIDTYVGTSSVAGINTVCLFIVSTGMEMGAVDVTAAFLTSKDHNAERVGATLPSVLPQVPEENSFKDISDDRYEELRRMAAEYKPGGTYLVEIGLYGLPCAAQLFNHKLEGVCKELGFKRVDTAIAVKAPPEGGKAQAIVMNWIDDSLTGAPPKEHKALQETLNQRLGFGFVCVIGEGSERKFSGVDISRVSTEEIHFFQVSYLKNTDTAPLWEILKEKRPSKPWKGLDGKSAEPSTEEEVDNQYEKPIRAGFGTLQWGVRMNPLHAVWGHTVAQSISKPFRHVFKTVMCIIEMLKGHPDKRVFMSVGLVPIVHAYFDTAFKFATYAARLGYVVRVLHSIELRGDLRSLLENWIAWATKKAGRKVGSSTAGEVFAFEFLLKKLFGIVTLVKAMWGLKKVCVIVYTDSGPLHDQFWSGKAQTDATMQGVLEWCIQEMRVLRADLQWIARSRNVVNMITKYALPGGEMA</sequence>
<accession>A0A0G4I2G6</accession>
<dbReference type="PhylomeDB" id="A0A0G4I2G6"/>
<evidence type="ECO:0000313" key="2">
    <source>
        <dbReference type="EMBL" id="CEM51128.1"/>
    </source>
</evidence>
<dbReference type="VEuPathDB" id="CryptoDB:Cvel_10406"/>
<evidence type="ECO:0000256" key="1">
    <source>
        <dbReference type="SAM" id="MobiDB-lite"/>
    </source>
</evidence>